<dbReference type="EMBL" id="QEAP01000206">
    <property type="protein sequence ID" value="TPX73132.1"/>
    <property type="molecule type" value="Genomic_DNA"/>
</dbReference>
<dbReference type="Proteomes" id="UP000320333">
    <property type="component" value="Unassembled WGS sequence"/>
</dbReference>
<dbReference type="PANTHER" id="PTHR13618:SF1">
    <property type="entry name" value="PROTEIN ROGDI HOMOLOG"/>
    <property type="match status" value="1"/>
</dbReference>
<evidence type="ECO:0008006" key="3">
    <source>
        <dbReference type="Google" id="ProtNLM"/>
    </source>
</evidence>
<dbReference type="Pfam" id="PF10259">
    <property type="entry name" value="Rogdi_lz"/>
    <property type="match status" value="1"/>
</dbReference>
<comment type="caution">
    <text evidence="1">The sequence shown here is derived from an EMBL/GenBank/DDBJ whole genome shotgun (WGS) entry which is preliminary data.</text>
</comment>
<proteinExistence type="predicted"/>
<dbReference type="PANTHER" id="PTHR13618">
    <property type="entry name" value="LEUCINE ZIPPER CONTAINING TRANSCRIPTION FACTOR LZF1"/>
    <property type="match status" value="1"/>
</dbReference>
<accession>A0A507FAF7</accession>
<reference evidence="1 2" key="1">
    <citation type="journal article" date="2019" name="Sci. Rep.">
        <title>Comparative genomics of chytrid fungi reveal insights into the obligate biotrophic and pathogenic lifestyle of Synchytrium endobioticum.</title>
        <authorList>
            <person name="van de Vossenberg B.T.L.H."/>
            <person name="Warris S."/>
            <person name="Nguyen H.D.T."/>
            <person name="van Gent-Pelzer M.P.E."/>
            <person name="Joly D.L."/>
            <person name="van de Geest H.C."/>
            <person name="Bonants P.J.M."/>
            <person name="Smith D.S."/>
            <person name="Levesque C.A."/>
            <person name="van der Lee T.A.J."/>
        </authorList>
    </citation>
    <scope>NUCLEOTIDE SEQUENCE [LARGE SCALE GENOMIC DNA]</scope>
    <source>
        <strain evidence="1 2">CBS 675.73</strain>
    </source>
</reference>
<protein>
    <recommendedName>
        <fullName evidence="3">RAVE subunit 2/Rogdi</fullName>
    </recommendedName>
</protein>
<keyword evidence="2" id="KW-1185">Reference proteome</keyword>
<dbReference type="InterPro" id="IPR028241">
    <property type="entry name" value="RAVE2/Rogdi"/>
</dbReference>
<evidence type="ECO:0000313" key="1">
    <source>
        <dbReference type="EMBL" id="TPX73132.1"/>
    </source>
</evidence>
<gene>
    <name evidence="1" type="ORF">CcCBS67573_g05603</name>
</gene>
<dbReference type="AlphaFoldDB" id="A0A507FAF7"/>
<organism evidence="1 2">
    <name type="scientific">Chytriomyces confervae</name>
    <dbReference type="NCBI Taxonomy" id="246404"/>
    <lineage>
        <taxon>Eukaryota</taxon>
        <taxon>Fungi</taxon>
        <taxon>Fungi incertae sedis</taxon>
        <taxon>Chytridiomycota</taxon>
        <taxon>Chytridiomycota incertae sedis</taxon>
        <taxon>Chytridiomycetes</taxon>
        <taxon>Chytridiales</taxon>
        <taxon>Chytriomycetaceae</taxon>
        <taxon>Chytriomyces</taxon>
    </lineage>
</organism>
<evidence type="ECO:0000313" key="2">
    <source>
        <dbReference type="Proteomes" id="UP000320333"/>
    </source>
</evidence>
<dbReference type="GO" id="GO:0043291">
    <property type="term" value="C:RAVE complex"/>
    <property type="evidence" value="ECO:0007669"/>
    <property type="project" value="TreeGrafter"/>
</dbReference>
<name>A0A507FAF7_9FUNG</name>
<dbReference type="OrthoDB" id="66510at2759"/>
<sequence>MTLSEDSSREFKWLLLHRLPSTLQRIAECSRNSVQSASGKGAQTLPITSANSDAVKGIVALDGAVVVKADLTLRLPSRNSATPIRIGVSHTQPFILTQLSSFVQTVSLALDKIEMLSSLLIEARECATVHEIDASWLIHQFSDISNFLKSALTLLRVVDEEKLFPLRENDGKMFSPELPDDLIVELYVTNVSTLAVSVYSIGYQPNTGIPLQIQSQILSRFKNMKIEKYKGKPIEIMDEFYLESKIPNLANLEADMTAAIALVDATVKLVLALM</sequence>
<dbReference type="STRING" id="246404.A0A507FAF7"/>